<reference evidence="2" key="1">
    <citation type="journal article" date="2014" name="Front. Microbiol.">
        <title>High frequency of phylogenetically diverse reductive dehalogenase-homologous genes in deep subseafloor sedimentary metagenomes.</title>
        <authorList>
            <person name="Kawai M."/>
            <person name="Futagami T."/>
            <person name="Toyoda A."/>
            <person name="Takaki Y."/>
            <person name="Nishi S."/>
            <person name="Hori S."/>
            <person name="Arai W."/>
            <person name="Tsubouchi T."/>
            <person name="Morono Y."/>
            <person name="Uchiyama I."/>
            <person name="Ito T."/>
            <person name="Fujiyama A."/>
            <person name="Inagaki F."/>
            <person name="Takami H."/>
        </authorList>
    </citation>
    <scope>NUCLEOTIDE SEQUENCE</scope>
    <source>
        <strain evidence="2">Expedition CK06-06</strain>
    </source>
</reference>
<sequence>KKQYNETRKKAENPRLRRGEAFQLEGSLL</sequence>
<accession>X1RZB0</accession>
<gene>
    <name evidence="2" type="ORF">S12H4_21885</name>
</gene>
<dbReference type="AlphaFoldDB" id="X1RZB0"/>
<evidence type="ECO:0000313" key="2">
    <source>
        <dbReference type="EMBL" id="GAI86117.1"/>
    </source>
</evidence>
<comment type="caution">
    <text evidence="2">The sequence shown here is derived from an EMBL/GenBank/DDBJ whole genome shotgun (WGS) entry which is preliminary data.</text>
</comment>
<feature type="region of interest" description="Disordered" evidence="1">
    <location>
        <begin position="1"/>
        <end position="29"/>
    </location>
</feature>
<evidence type="ECO:0000256" key="1">
    <source>
        <dbReference type="SAM" id="MobiDB-lite"/>
    </source>
</evidence>
<proteinExistence type="predicted"/>
<feature type="non-terminal residue" evidence="2">
    <location>
        <position position="1"/>
    </location>
</feature>
<name>X1RZB0_9ZZZZ</name>
<protein>
    <submittedName>
        <fullName evidence="2">Uncharacterized protein</fullName>
    </submittedName>
</protein>
<feature type="compositionally biased region" description="Basic and acidic residues" evidence="1">
    <location>
        <begin position="1"/>
        <end position="20"/>
    </location>
</feature>
<organism evidence="2">
    <name type="scientific">marine sediment metagenome</name>
    <dbReference type="NCBI Taxonomy" id="412755"/>
    <lineage>
        <taxon>unclassified sequences</taxon>
        <taxon>metagenomes</taxon>
        <taxon>ecological metagenomes</taxon>
    </lineage>
</organism>
<dbReference type="EMBL" id="BARW01011325">
    <property type="protein sequence ID" value="GAI86117.1"/>
    <property type="molecule type" value="Genomic_DNA"/>
</dbReference>